<dbReference type="SUPFAM" id="SSF48403">
    <property type="entry name" value="Ankyrin repeat"/>
    <property type="match status" value="1"/>
</dbReference>
<dbReference type="SUPFAM" id="SSF74924">
    <property type="entry name" value="Cap-Gly domain"/>
    <property type="match status" value="1"/>
</dbReference>
<dbReference type="InterPro" id="IPR036770">
    <property type="entry name" value="Ankyrin_rpt-contain_sf"/>
</dbReference>
<feature type="domain" description="CAP-Gly" evidence="1">
    <location>
        <begin position="235"/>
        <end position="277"/>
    </location>
</feature>
<dbReference type="PROSITE" id="PS50245">
    <property type="entry name" value="CAP_GLY_2"/>
    <property type="match status" value="1"/>
</dbReference>
<keyword evidence="3" id="KW-1185">Reference proteome</keyword>
<name>A0AAD7UP49_9STRA</name>
<dbReference type="AlphaFoldDB" id="A0AAD7UP49"/>
<dbReference type="InterPro" id="IPR000938">
    <property type="entry name" value="CAP-Gly_domain"/>
</dbReference>
<comment type="caution">
    <text evidence="2">The sequence shown here is derived from an EMBL/GenBank/DDBJ whole genome shotgun (WGS) entry which is preliminary data.</text>
</comment>
<dbReference type="Gene3D" id="1.25.40.20">
    <property type="entry name" value="Ankyrin repeat-containing domain"/>
    <property type="match status" value="1"/>
</dbReference>
<gene>
    <name evidence="2" type="ORF">CTAYLR_002154</name>
</gene>
<reference evidence="2" key="1">
    <citation type="submission" date="2023-01" db="EMBL/GenBank/DDBJ databases">
        <title>Metagenome sequencing of chrysophaentin producing Chrysophaeum taylorii.</title>
        <authorList>
            <person name="Davison J."/>
            <person name="Bewley C."/>
        </authorList>
    </citation>
    <scope>NUCLEOTIDE SEQUENCE</scope>
    <source>
        <strain evidence="2">NIES-1699</strain>
    </source>
</reference>
<dbReference type="EMBL" id="JAQMWT010000028">
    <property type="protein sequence ID" value="KAJ8613536.1"/>
    <property type="molecule type" value="Genomic_DNA"/>
</dbReference>
<evidence type="ECO:0000259" key="1">
    <source>
        <dbReference type="PROSITE" id="PS50245"/>
    </source>
</evidence>
<dbReference type="SMART" id="SM01052">
    <property type="entry name" value="CAP_GLY"/>
    <property type="match status" value="1"/>
</dbReference>
<dbReference type="Gene3D" id="2.30.30.190">
    <property type="entry name" value="CAP Gly-rich-like domain"/>
    <property type="match status" value="1"/>
</dbReference>
<sequence length="323" mass="36713">MEEENKRRRRIVGALGLREYSVNAPPVNPYATADDDDDDDDSVAALREVFDTGSWRIDSRQKRRCPHHNKVVAHVTRYGRDSVYAIARCPYTGLSCLHACAINGYLSLLETLVTAGKMDPLEVADGLRRWAREDRHWRGADALWMARKRGHRDIVAWLAALPKVMEAEQSSEEDARKRVADEEAQLATFMSCTQDLAASLEARRERERRRGIHLEPGDRVRLVLDGLEGTVRYRGPVEYTTGCLVGVELDLPKGKHSGTVKHKQYFACAPNHGLMLFPSDLERLDDEDQPRTGAEISSPTHRALPVVDVFRHLPRPKLRYLWQ</sequence>
<dbReference type="Proteomes" id="UP001230188">
    <property type="component" value="Unassembled WGS sequence"/>
</dbReference>
<proteinExistence type="predicted"/>
<accession>A0AAD7UP49</accession>
<dbReference type="InterPro" id="IPR036859">
    <property type="entry name" value="CAP-Gly_dom_sf"/>
</dbReference>
<organism evidence="2 3">
    <name type="scientific">Chrysophaeum taylorii</name>
    <dbReference type="NCBI Taxonomy" id="2483200"/>
    <lineage>
        <taxon>Eukaryota</taxon>
        <taxon>Sar</taxon>
        <taxon>Stramenopiles</taxon>
        <taxon>Ochrophyta</taxon>
        <taxon>Pelagophyceae</taxon>
        <taxon>Pelagomonadales</taxon>
        <taxon>Pelagomonadaceae</taxon>
        <taxon>Chrysophaeum</taxon>
    </lineage>
</organism>
<protein>
    <recommendedName>
        <fullName evidence="1">CAP-Gly domain-containing protein</fullName>
    </recommendedName>
</protein>
<evidence type="ECO:0000313" key="3">
    <source>
        <dbReference type="Proteomes" id="UP001230188"/>
    </source>
</evidence>
<dbReference type="Pfam" id="PF01302">
    <property type="entry name" value="CAP_GLY"/>
    <property type="match status" value="1"/>
</dbReference>
<evidence type="ECO:0000313" key="2">
    <source>
        <dbReference type="EMBL" id="KAJ8613536.1"/>
    </source>
</evidence>
<dbReference type="PANTHER" id="PTHR18916">
    <property type="entry name" value="DYNACTIN 1-RELATED MICROTUBULE-BINDING"/>
    <property type="match status" value="1"/>
</dbReference>